<dbReference type="Pfam" id="PF07728">
    <property type="entry name" value="AAA_5"/>
    <property type="match status" value="1"/>
</dbReference>
<dbReference type="InterPro" id="IPR052934">
    <property type="entry name" value="Methyl-DNA_Rec/Restrict_Enz"/>
</dbReference>
<accession>A0A2P7Q2J8</accession>
<comment type="caution">
    <text evidence="2">The sequence shown here is derived from an EMBL/GenBank/DDBJ whole genome shotgun (WGS) entry which is preliminary data.</text>
</comment>
<evidence type="ECO:0000259" key="1">
    <source>
        <dbReference type="Pfam" id="PF07728"/>
    </source>
</evidence>
<dbReference type="PANTHER" id="PTHR37291:SF1">
    <property type="entry name" value="TYPE IV METHYL-DIRECTED RESTRICTION ENZYME ECOKMCRB SUBUNIT"/>
    <property type="match status" value="1"/>
</dbReference>
<dbReference type="GO" id="GO:0016887">
    <property type="term" value="F:ATP hydrolysis activity"/>
    <property type="evidence" value="ECO:0007669"/>
    <property type="project" value="InterPro"/>
</dbReference>
<reference evidence="2" key="1">
    <citation type="thesis" date="2015" institute="Rutgers" country="The State University of New Jersey, 14 College Farm Rd., New Brunswick, NJ, USA">
        <title>Ammonia toxicity in bacteria and its implications for treatment of and resource recovery from highly nitrogenous organic wastes.</title>
        <authorList>
            <person name="Luther A.K."/>
        </authorList>
    </citation>
    <scope>NUCLEOTIDE SEQUENCE</scope>
    <source>
        <strain evidence="2">RT-10B</strain>
    </source>
</reference>
<feature type="domain" description="ATPase dynein-related AAA" evidence="1">
    <location>
        <begin position="619"/>
        <end position="703"/>
    </location>
</feature>
<protein>
    <recommendedName>
        <fullName evidence="1">ATPase dynein-related AAA domain-containing protein</fullName>
    </recommendedName>
</protein>
<dbReference type="InterPro" id="IPR011704">
    <property type="entry name" value="ATPase_dyneun-rel_AAA"/>
</dbReference>
<dbReference type="GO" id="GO:0005524">
    <property type="term" value="F:ATP binding"/>
    <property type="evidence" value="ECO:0007669"/>
    <property type="project" value="InterPro"/>
</dbReference>
<keyword evidence="3" id="KW-1185">Reference proteome</keyword>
<dbReference type="EMBL" id="JYGE01000002">
    <property type="protein sequence ID" value="PSJ32188.1"/>
    <property type="molecule type" value="Genomic_DNA"/>
</dbReference>
<dbReference type="Proteomes" id="UP000241434">
    <property type="component" value="Unassembled WGS sequence"/>
</dbReference>
<proteinExistence type="predicted"/>
<gene>
    <name evidence="2" type="ORF">UF10_01685</name>
</gene>
<dbReference type="PANTHER" id="PTHR37291">
    <property type="entry name" value="5-METHYLCYTOSINE-SPECIFIC RESTRICTION ENZYME B"/>
    <property type="match status" value="1"/>
</dbReference>
<dbReference type="InterPro" id="IPR027417">
    <property type="entry name" value="P-loop_NTPase"/>
</dbReference>
<organism evidence="2 3">
    <name type="scientific">Peptostreptococcus russellii</name>
    <dbReference type="NCBI Taxonomy" id="215200"/>
    <lineage>
        <taxon>Bacteria</taxon>
        <taxon>Bacillati</taxon>
        <taxon>Bacillota</taxon>
        <taxon>Clostridia</taxon>
        <taxon>Peptostreptococcales</taxon>
        <taxon>Peptostreptococcaceae</taxon>
        <taxon>Peptostreptococcus</taxon>
    </lineage>
</organism>
<dbReference type="SUPFAM" id="SSF52540">
    <property type="entry name" value="P-loop containing nucleoside triphosphate hydrolases"/>
    <property type="match status" value="1"/>
</dbReference>
<evidence type="ECO:0000313" key="2">
    <source>
        <dbReference type="EMBL" id="PSJ32188.1"/>
    </source>
</evidence>
<evidence type="ECO:0000313" key="3">
    <source>
        <dbReference type="Proteomes" id="UP000241434"/>
    </source>
</evidence>
<dbReference type="Gene3D" id="3.40.50.300">
    <property type="entry name" value="P-loop containing nucleotide triphosphate hydrolases"/>
    <property type="match status" value="2"/>
</dbReference>
<sequence length="849" mass="97325">MGKEHSQTDIDYIGVLDYLDNNRDIPYSNPEAQGVEEKEKQRLLEIKHKGQATVAEMKKMVAICNERFGLDKCEPMSWLDGSNTKTRRYLRAQMKYGQYGDNPISISIFVELSDETNKSRYRFSLEIKNDSSDKYQMKKYHSFLDLPVDKENSLVYVSGSNEFGATKVLSESVDEINQKIADGVYKKVQLCRVQEWVDELTNDDYENVMFEAIESLIPYYEHVLGIENITYWPSLEEYNPNISKDEWLNILLDEGITSKEDLKMFKCMLLEGGESTCANLATRHGNTASSYNMRGSNYGKKIVDAIDHVTPCPDGEKNRYFPIPFVGRNVIEDGNKRYSWKLRDELKEALEEMNLSKMDLTNLEAQDIEYDKNLILYGPPGTGKTYHSATYAVAICDNKSLDELTDYDAVMKRYNELKNEQRIVFTTFHQSYGYEEFIEGIKPVISDERSDGSGDVSYKVVPGIFKRFCETAKKTKVKMDKFDIPEDASVWKATVRTSVSEDCFKNNRVRIDWGIESKGASAFVNDMKLGDIIITTNGSRSKINGIAVITKDEAYSLDSEDDATTRDVMWLATHIDEDIKDINMNRMLHRMTVARVPAMQVSDIVSLAKKYNSDLYNTEIEQNEKPYVFIIDEINRGNISKIFGELITLIECTKREGMPEATEAVLPYSGDPFSIPKNVYILGTMNTADRSIALMDTALRRRFSFLEMMPETEILRSIGADKVGDLNVADMLDVINERIGFLYDREHTIGHAFFTDLKDDASIERLKCIFEKSVIPLLQEYFYEDYQKIQMILGDDGKENPDLKFIKDEKVIAKNIFKGNVEDIIDLPEKKYSINKEALSNIQSYIEIL</sequence>
<dbReference type="AlphaFoldDB" id="A0A2P7Q2J8"/>
<name>A0A2P7Q2J8_9FIRM</name>